<dbReference type="GO" id="GO:0071949">
    <property type="term" value="F:FAD binding"/>
    <property type="evidence" value="ECO:0007669"/>
    <property type="project" value="InterPro"/>
</dbReference>
<sequence length="520" mass="58208">MRMEVMGLLRLQAPTPSDTTDFGRIVVQQPCPLGVCRPKSAADVCLLLRTVYSSSSFDSLTVAPRGAGHSAYGQAQAPGGIVVVTTSLPRSIAVGSTSSFTFVDVDGGALWVEVLEETLKHGLAPKSWTDYLYLTVGGTLSVGGISGQTFKHGPQICNVLEIDVVTGRGQFVTCSETENSNLFYGVLGGLGQFGVISRARIVLQTAPKMVKWVKISYYDFDDFIEDEELLISMEDVDYLEGFVRLHGISSSQSFTARFGGQAEDGLGRGPTYYYIEMALHYDNEAAVTKTLESILPRLKFVEQMASLDVPYFDFLNRVRAEELKGRSKGVWDVPHPWQTMFVPRSRIKQYKDLLLETISETPRDGPIILCPLRRHKWNEKMSTVLPRDDAADDIFYVVSLLRSIPCPDGSSDSPQLRKVLQQNKKMIQVATGYDVYDHLISTKIESQPGALEVASQGRYDNNIGAKQYMPYCEDEQEWMVHFGEKWEMFRDLKNEFDPLNVLAPGQRIFKRKRLGDLWTT</sequence>
<dbReference type="InterPro" id="IPR050432">
    <property type="entry name" value="FAD-linked_Oxidoreductases_BP"/>
</dbReference>
<evidence type="ECO:0000256" key="4">
    <source>
        <dbReference type="ARBA" id="ARBA00022630"/>
    </source>
</evidence>
<dbReference type="Gene3D" id="3.40.462.10">
    <property type="entry name" value="FAD-linked oxidases, C-terminal domain"/>
    <property type="match status" value="1"/>
</dbReference>
<dbReference type="Pfam" id="PF09265">
    <property type="entry name" value="Cytokin-bind"/>
    <property type="match status" value="1"/>
</dbReference>
<evidence type="ECO:0000313" key="9">
    <source>
        <dbReference type="Proteomes" id="UP000825729"/>
    </source>
</evidence>
<dbReference type="Proteomes" id="UP000825729">
    <property type="component" value="Unassembled WGS sequence"/>
</dbReference>
<evidence type="ECO:0000256" key="2">
    <source>
        <dbReference type="ARBA" id="ARBA00005466"/>
    </source>
</evidence>
<dbReference type="InterPro" id="IPR016170">
    <property type="entry name" value="Cytok_DH_C_sf"/>
</dbReference>
<evidence type="ECO:0000259" key="7">
    <source>
        <dbReference type="PROSITE" id="PS51387"/>
    </source>
</evidence>
<dbReference type="GO" id="GO:0009690">
    <property type="term" value="P:cytokinin metabolic process"/>
    <property type="evidence" value="ECO:0007669"/>
    <property type="project" value="InterPro"/>
</dbReference>
<gene>
    <name evidence="8" type="ORF">H6P81_007160</name>
</gene>
<dbReference type="InterPro" id="IPR015345">
    <property type="entry name" value="Cytokinin_DH_FAD/cytokin-bd"/>
</dbReference>
<dbReference type="PROSITE" id="PS51387">
    <property type="entry name" value="FAD_PCMH"/>
    <property type="match status" value="1"/>
</dbReference>
<keyword evidence="9" id="KW-1185">Reference proteome</keyword>
<comment type="similarity">
    <text evidence="2">Belongs to the oxygen-dependent FAD-linked oxidoreductase family.</text>
</comment>
<dbReference type="EC" id="1.5.99.12" evidence="3"/>
<evidence type="ECO:0000256" key="1">
    <source>
        <dbReference type="ARBA" id="ARBA00001974"/>
    </source>
</evidence>
<evidence type="ECO:0000256" key="3">
    <source>
        <dbReference type="ARBA" id="ARBA00011928"/>
    </source>
</evidence>
<evidence type="ECO:0000256" key="6">
    <source>
        <dbReference type="ARBA" id="ARBA00023002"/>
    </source>
</evidence>
<dbReference type="SUPFAM" id="SSF55103">
    <property type="entry name" value="FAD-linked oxidases, C-terminal domain"/>
    <property type="match status" value="1"/>
</dbReference>
<dbReference type="EMBL" id="JAINDJ010000003">
    <property type="protein sequence ID" value="KAG9454256.1"/>
    <property type="molecule type" value="Genomic_DNA"/>
</dbReference>
<dbReference type="InterPro" id="IPR016164">
    <property type="entry name" value="FAD-linked_Oxase-like_C"/>
</dbReference>
<feature type="domain" description="FAD-binding PCMH-type" evidence="7">
    <location>
        <begin position="28"/>
        <end position="206"/>
    </location>
</feature>
<name>A0AAV7F257_ARIFI</name>
<keyword evidence="6" id="KW-0560">Oxidoreductase</keyword>
<dbReference type="InterPro" id="IPR036318">
    <property type="entry name" value="FAD-bd_PCMH-like_sf"/>
</dbReference>
<comment type="caution">
    <text evidence="8">The sequence shown here is derived from an EMBL/GenBank/DDBJ whole genome shotgun (WGS) entry which is preliminary data.</text>
</comment>
<proteinExistence type="inferred from homology"/>
<dbReference type="InterPro" id="IPR006094">
    <property type="entry name" value="Oxid_FAD_bind_N"/>
</dbReference>
<comment type="cofactor">
    <cofactor evidence="1">
        <name>FAD</name>
        <dbReference type="ChEBI" id="CHEBI:57692"/>
    </cofactor>
</comment>
<dbReference type="AlphaFoldDB" id="A0AAV7F257"/>
<dbReference type="InterPro" id="IPR016166">
    <property type="entry name" value="FAD-bd_PCMH"/>
</dbReference>
<organism evidence="8 9">
    <name type="scientific">Aristolochia fimbriata</name>
    <name type="common">White veined hardy Dutchman's pipe vine</name>
    <dbReference type="NCBI Taxonomy" id="158543"/>
    <lineage>
        <taxon>Eukaryota</taxon>
        <taxon>Viridiplantae</taxon>
        <taxon>Streptophyta</taxon>
        <taxon>Embryophyta</taxon>
        <taxon>Tracheophyta</taxon>
        <taxon>Spermatophyta</taxon>
        <taxon>Magnoliopsida</taxon>
        <taxon>Magnoliidae</taxon>
        <taxon>Piperales</taxon>
        <taxon>Aristolochiaceae</taxon>
        <taxon>Aristolochia</taxon>
    </lineage>
</organism>
<dbReference type="Pfam" id="PF01565">
    <property type="entry name" value="FAD_binding_4"/>
    <property type="match status" value="1"/>
</dbReference>
<dbReference type="InterPro" id="IPR016167">
    <property type="entry name" value="FAD-bd_PCMH_sub1"/>
</dbReference>
<dbReference type="PANTHER" id="PTHR13878">
    <property type="entry name" value="GULONOLACTONE OXIDASE"/>
    <property type="match status" value="1"/>
</dbReference>
<evidence type="ECO:0000313" key="8">
    <source>
        <dbReference type="EMBL" id="KAG9454256.1"/>
    </source>
</evidence>
<keyword evidence="5" id="KW-0274">FAD</keyword>
<dbReference type="Gene3D" id="3.30.465.10">
    <property type="match status" value="1"/>
</dbReference>
<evidence type="ECO:0000256" key="5">
    <source>
        <dbReference type="ARBA" id="ARBA00022827"/>
    </source>
</evidence>
<keyword evidence="4" id="KW-0285">Flavoprotein</keyword>
<accession>A0AAV7F257</accession>
<dbReference type="SUPFAM" id="SSF56176">
    <property type="entry name" value="FAD-binding/transporter-associated domain-like"/>
    <property type="match status" value="1"/>
</dbReference>
<reference evidence="8 9" key="1">
    <citation type="submission" date="2021-07" db="EMBL/GenBank/DDBJ databases">
        <title>The Aristolochia fimbriata genome: insights into angiosperm evolution, floral development and chemical biosynthesis.</title>
        <authorList>
            <person name="Jiao Y."/>
        </authorList>
    </citation>
    <scope>NUCLEOTIDE SEQUENCE [LARGE SCALE GENOMIC DNA]</scope>
    <source>
        <strain evidence="8">IBCAS-2021</strain>
        <tissue evidence="8">Leaf</tissue>
    </source>
</reference>
<dbReference type="Gene3D" id="3.30.43.10">
    <property type="entry name" value="Uridine Diphospho-n-acetylenolpyruvylglucosamine Reductase, domain 2"/>
    <property type="match status" value="1"/>
</dbReference>
<dbReference type="InterPro" id="IPR016169">
    <property type="entry name" value="FAD-bd_PCMH_sub2"/>
</dbReference>
<dbReference type="PANTHER" id="PTHR13878:SF107">
    <property type="entry name" value="CYTOKININ DEHYDROGENASE 3"/>
    <property type="match status" value="1"/>
</dbReference>
<protein>
    <recommendedName>
        <fullName evidence="3">cytokinin dehydrogenase</fullName>
        <ecNumber evidence="3">1.5.99.12</ecNumber>
    </recommendedName>
</protein>
<dbReference type="GO" id="GO:0019139">
    <property type="term" value="F:cytokinin dehydrogenase activity"/>
    <property type="evidence" value="ECO:0007669"/>
    <property type="project" value="UniProtKB-EC"/>
</dbReference>